<gene>
    <name evidence="2" type="ORF">QQF64_019357</name>
</gene>
<organism evidence="2 3">
    <name type="scientific">Cirrhinus molitorella</name>
    <name type="common">mud carp</name>
    <dbReference type="NCBI Taxonomy" id="172907"/>
    <lineage>
        <taxon>Eukaryota</taxon>
        <taxon>Metazoa</taxon>
        <taxon>Chordata</taxon>
        <taxon>Craniata</taxon>
        <taxon>Vertebrata</taxon>
        <taxon>Euteleostomi</taxon>
        <taxon>Actinopterygii</taxon>
        <taxon>Neopterygii</taxon>
        <taxon>Teleostei</taxon>
        <taxon>Ostariophysi</taxon>
        <taxon>Cypriniformes</taxon>
        <taxon>Cyprinidae</taxon>
        <taxon>Labeoninae</taxon>
        <taxon>Labeonini</taxon>
        <taxon>Cirrhinus</taxon>
    </lineage>
</organism>
<name>A0ABR3LHP1_9TELE</name>
<evidence type="ECO:0000256" key="1">
    <source>
        <dbReference type="SAM" id="MobiDB-lite"/>
    </source>
</evidence>
<evidence type="ECO:0000313" key="3">
    <source>
        <dbReference type="Proteomes" id="UP001558613"/>
    </source>
</evidence>
<accession>A0ABR3LHP1</accession>
<dbReference type="Proteomes" id="UP001558613">
    <property type="component" value="Unassembled WGS sequence"/>
</dbReference>
<evidence type="ECO:0000313" key="2">
    <source>
        <dbReference type="EMBL" id="KAL1251561.1"/>
    </source>
</evidence>
<protein>
    <submittedName>
        <fullName evidence="2">Uncharacterized protein</fullName>
    </submittedName>
</protein>
<feature type="region of interest" description="Disordered" evidence="1">
    <location>
        <begin position="1"/>
        <end position="20"/>
    </location>
</feature>
<sequence length="96" mass="10402">MNRKEEKQAGHSAPLSQRGSAALRECVTVSCGPFSPRGVLFPLPAPAPSPANPFETHTRTHISQGSETLYAAAYLRTPPSYAVLHTHAHGRSQLWL</sequence>
<proteinExistence type="predicted"/>
<dbReference type="EMBL" id="JAYMGO010000022">
    <property type="protein sequence ID" value="KAL1251561.1"/>
    <property type="molecule type" value="Genomic_DNA"/>
</dbReference>
<keyword evidence="3" id="KW-1185">Reference proteome</keyword>
<reference evidence="2 3" key="1">
    <citation type="submission" date="2023-09" db="EMBL/GenBank/DDBJ databases">
        <authorList>
            <person name="Wang M."/>
        </authorList>
    </citation>
    <scope>NUCLEOTIDE SEQUENCE [LARGE SCALE GENOMIC DNA]</scope>
    <source>
        <strain evidence="2">GT-2023</strain>
        <tissue evidence="2">Liver</tissue>
    </source>
</reference>
<comment type="caution">
    <text evidence="2">The sequence shown here is derived from an EMBL/GenBank/DDBJ whole genome shotgun (WGS) entry which is preliminary data.</text>
</comment>